<dbReference type="EMBL" id="KE561154">
    <property type="protein sequence ID" value="EPZ32395.1"/>
    <property type="molecule type" value="Genomic_DNA"/>
</dbReference>
<keyword evidence="12 17" id="KW-0862">Zinc</keyword>
<reference evidence="22 23" key="1">
    <citation type="journal article" date="2013" name="Curr. Biol.">
        <title>Shared signatures of parasitism and phylogenomics unite Cryptomycota and microsporidia.</title>
        <authorList>
            <person name="James T.Y."/>
            <person name="Pelin A."/>
            <person name="Bonen L."/>
            <person name="Ahrendt S."/>
            <person name="Sain D."/>
            <person name="Corradi N."/>
            <person name="Stajich J.E."/>
        </authorList>
    </citation>
    <scope>NUCLEOTIDE SEQUENCE [LARGE SCALE GENOMIC DNA]</scope>
    <source>
        <strain evidence="22 23">CSF55</strain>
    </source>
</reference>
<keyword evidence="5" id="KW-0645">Protease</keyword>
<dbReference type="InterPro" id="IPR009060">
    <property type="entry name" value="UBA-like_sf"/>
</dbReference>
<evidence type="ECO:0000256" key="18">
    <source>
        <dbReference type="PROSITE-ProRule" id="PRU00502"/>
    </source>
</evidence>
<dbReference type="Proteomes" id="UP000030755">
    <property type="component" value="Unassembled WGS sequence"/>
</dbReference>
<dbReference type="AlphaFoldDB" id="A0A075AQF9"/>
<evidence type="ECO:0000256" key="9">
    <source>
        <dbReference type="ARBA" id="ARBA00022786"/>
    </source>
</evidence>
<dbReference type="InterPro" id="IPR041432">
    <property type="entry name" value="UBP13_Znf-UBP_var"/>
</dbReference>
<dbReference type="Gene3D" id="3.30.40.10">
    <property type="entry name" value="Zinc/RING finger domain, C3HC4 (zinc finger)"/>
    <property type="match status" value="2"/>
</dbReference>
<feature type="active site" description="Nucleophile" evidence="16">
    <location>
        <position position="308"/>
    </location>
</feature>
<feature type="binding site" evidence="17">
    <location>
        <position position="177"/>
    </location>
    <ligand>
        <name>Zn(2+)</name>
        <dbReference type="ChEBI" id="CHEBI:29105"/>
    </ligand>
</feature>
<dbReference type="InterPro" id="IPR050164">
    <property type="entry name" value="Peptidase_C19"/>
</dbReference>
<keyword evidence="8 18" id="KW-0863">Zinc-finger</keyword>
<dbReference type="InterPro" id="IPR013083">
    <property type="entry name" value="Znf_RING/FYVE/PHD"/>
</dbReference>
<evidence type="ECO:0000259" key="19">
    <source>
        <dbReference type="PROSITE" id="PS50030"/>
    </source>
</evidence>
<protein>
    <recommendedName>
        <fullName evidence="4">Ubiquitin carboxyl-terminal hydrolase 14</fullName>
        <ecNumber evidence="3">3.4.19.12</ecNumber>
    </recommendedName>
    <alternativeName>
        <fullName evidence="13">Deubiquitinating enzyme 14</fullName>
    </alternativeName>
    <alternativeName>
        <fullName evidence="14">Ubiquitin thioesterase 14</fullName>
    </alternativeName>
    <alternativeName>
        <fullName evidence="15">Ubiquitin-specific-processing protease 14</fullName>
    </alternativeName>
</protein>
<gene>
    <name evidence="22" type="ORF">O9G_001297</name>
</gene>
<dbReference type="GO" id="GO:0005829">
    <property type="term" value="C:cytosol"/>
    <property type="evidence" value="ECO:0007669"/>
    <property type="project" value="TreeGrafter"/>
</dbReference>
<proteinExistence type="inferred from homology"/>
<dbReference type="Gene3D" id="3.90.70.10">
    <property type="entry name" value="Cysteine proteinases"/>
    <property type="match status" value="1"/>
</dbReference>
<organism evidence="22 23">
    <name type="scientific">Rozella allomycis (strain CSF55)</name>
    <dbReference type="NCBI Taxonomy" id="988480"/>
    <lineage>
        <taxon>Eukaryota</taxon>
        <taxon>Fungi</taxon>
        <taxon>Fungi incertae sedis</taxon>
        <taxon>Cryptomycota</taxon>
        <taxon>Cryptomycota incertae sedis</taxon>
        <taxon>Rozella</taxon>
    </lineage>
</organism>
<feature type="binding site" evidence="17">
    <location>
        <position position="194"/>
    </location>
    <ligand>
        <name>Zn(2+)</name>
        <dbReference type="ChEBI" id="CHEBI:29105"/>
    </ligand>
</feature>
<evidence type="ECO:0000256" key="5">
    <source>
        <dbReference type="ARBA" id="ARBA00022670"/>
    </source>
</evidence>
<evidence type="ECO:0000256" key="10">
    <source>
        <dbReference type="ARBA" id="ARBA00022801"/>
    </source>
</evidence>
<dbReference type="GO" id="GO:0005634">
    <property type="term" value="C:nucleus"/>
    <property type="evidence" value="ECO:0007669"/>
    <property type="project" value="TreeGrafter"/>
</dbReference>
<accession>A0A075AQF9</accession>
<feature type="binding site" evidence="17">
    <location>
        <position position="174"/>
    </location>
    <ligand>
        <name>Zn(2+)</name>
        <dbReference type="ChEBI" id="CHEBI:29105"/>
    </ligand>
</feature>
<dbReference type="PROSITE" id="PS50235">
    <property type="entry name" value="USP_3"/>
    <property type="match status" value="1"/>
</dbReference>
<dbReference type="Gene3D" id="1.10.8.10">
    <property type="entry name" value="DNA helicase RuvA subunit, C-terminal domain"/>
    <property type="match status" value="2"/>
</dbReference>
<dbReference type="STRING" id="988480.A0A075AQF9"/>
<dbReference type="PROSITE" id="PS50030">
    <property type="entry name" value="UBA"/>
    <property type="match status" value="2"/>
</dbReference>
<dbReference type="InterPro" id="IPR001394">
    <property type="entry name" value="Peptidase_C19_UCH"/>
</dbReference>
<dbReference type="Pfam" id="PF17807">
    <property type="entry name" value="zf-UBP_var"/>
    <property type="match status" value="1"/>
</dbReference>
<feature type="domain" description="UBA" evidence="19">
    <location>
        <begin position="554"/>
        <end position="595"/>
    </location>
</feature>
<dbReference type="Pfam" id="PF02148">
    <property type="entry name" value="zf-UBP"/>
    <property type="match status" value="1"/>
</dbReference>
<dbReference type="PANTHER" id="PTHR24006">
    <property type="entry name" value="UBIQUITIN CARBOXYL-TERMINAL HYDROLASE"/>
    <property type="match status" value="1"/>
</dbReference>
<keyword evidence="10 22" id="KW-0378">Hydrolase</keyword>
<dbReference type="SMART" id="SM00290">
    <property type="entry name" value="ZnF_UBP"/>
    <property type="match status" value="2"/>
</dbReference>
<evidence type="ECO:0000313" key="23">
    <source>
        <dbReference type="Proteomes" id="UP000030755"/>
    </source>
</evidence>
<keyword evidence="6 17" id="KW-0479">Metal-binding</keyword>
<dbReference type="CDD" id="cd14385">
    <property type="entry name" value="UBA1_spUBP14_like"/>
    <property type="match status" value="1"/>
</dbReference>
<feature type="active site" description="Proton acceptor" evidence="16">
    <location>
        <position position="693"/>
    </location>
</feature>
<dbReference type="InterPro" id="IPR028889">
    <property type="entry name" value="USP"/>
</dbReference>
<evidence type="ECO:0000259" key="20">
    <source>
        <dbReference type="PROSITE" id="PS50235"/>
    </source>
</evidence>
<dbReference type="GO" id="GO:0016579">
    <property type="term" value="P:protein deubiquitination"/>
    <property type="evidence" value="ECO:0007669"/>
    <property type="project" value="InterPro"/>
</dbReference>
<dbReference type="Pfam" id="PF00443">
    <property type="entry name" value="UCH"/>
    <property type="match status" value="1"/>
</dbReference>
<dbReference type="SUPFAM" id="SSF46934">
    <property type="entry name" value="UBA-like"/>
    <property type="match status" value="1"/>
</dbReference>
<dbReference type="InterPro" id="IPR015940">
    <property type="entry name" value="UBA"/>
</dbReference>
<dbReference type="HOGENOM" id="CLU_009884_1_0_1"/>
<dbReference type="EC" id="3.4.19.12" evidence="3"/>
<dbReference type="InterPro" id="IPR001607">
    <property type="entry name" value="Znf_UBP"/>
</dbReference>
<evidence type="ECO:0000256" key="6">
    <source>
        <dbReference type="ARBA" id="ARBA00022723"/>
    </source>
</evidence>
<dbReference type="Pfam" id="PF00627">
    <property type="entry name" value="UBA"/>
    <property type="match status" value="2"/>
</dbReference>
<dbReference type="FunFam" id="1.10.8.10:FF:000086">
    <property type="entry name" value="Ubiquitin carboxyl-terminal hydrolase"/>
    <property type="match status" value="1"/>
</dbReference>
<dbReference type="InterPro" id="IPR016652">
    <property type="entry name" value="Ubiquitinyl_hydrolase"/>
</dbReference>
<dbReference type="GO" id="GO:0004843">
    <property type="term" value="F:cysteine-type deubiquitinase activity"/>
    <property type="evidence" value="ECO:0007669"/>
    <property type="project" value="UniProtKB-EC"/>
</dbReference>
<comment type="similarity">
    <text evidence="2">Belongs to the peptidase C19 family.</text>
</comment>
<dbReference type="PIRSF" id="PIRSF016308">
    <property type="entry name" value="UBP"/>
    <property type="match status" value="1"/>
</dbReference>
<keyword evidence="23" id="KW-1185">Reference proteome</keyword>
<dbReference type="PANTHER" id="PTHR24006:SF664">
    <property type="entry name" value="UBIQUITIN CARBOXYL-TERMINAL HYDROLASE"/>
    <property type="match status" value="1"/>
</dbReference>
<dbReference type="InterPro" id="IPR018200">
    <property type="entry name" value="USP_CS"/>
</dbReference>
<dbReference type="SMART" id="SM00165">
    <property type="entry name" value="UBA"/>
    <property type="match status" value="2"/>
</dbReference>
<dbReference type="GO" id="GO:0008270">
    <property type="term" value="F:zinc ion binding"/>
    <property type="evidence" value="ECO:0007669"/>
    <property type="project" value="UniProtKB-KW"/>
</dbReference>
<evidence type="ECO:0000256" key="7">
    <source>
        <dbReference type="ARBA" id="ARBA00022737"/>
    </source>
</evidence>
<dbReference type="PROSITE" id="PS50271">
    <property type="entry name" value="ZF_UBP"/>
    <property type="match status" value="1"/>
</dbReference>
<dbReference type="CDD" id="cd14386">
    <property type="entry name" value="UBA2_UBP5"/>
    <property type="match status" value="1"/>
</dbReference>
<feature type="binding site" evidence="17">
    <location>
        <position position="207"/>
    </location>
    <ligand>
        <name>Zn(2+)</name>
        <dbReference type="ChEBI" id="CHEBI:29105"/>
    </ligand>
</feature>
<keyword evidence="7" id="KW-0677">Repeat</keyword>
<keyword evidence="11" id="KW-0788">Thiol protease</keyword>
<comment type="catalytic activity">
    <reaction evidence="1">
        <text>Thiol-dependent hydrolysis of ester, thioester, amide, peptide and isopeptide bonds formed by the C-terminal Gly of ubiquitin (a 76-residue protein attached to proteins as an intracellular targeting signal).</text>
        <dbReference type="EC" id="3.4.19.12"/>
    </reaction>
</comment>
<evidence type="ECO:0000256" key="14">
    <source>
        <dbReference type="ARBA" id="ARBA00029889"/>
    </source>
</evidence>
<dbReference type="SUPFAM" id="SSF57850">
    <property type="entry name" value="RING/U-box"/>
    <property type="match status" value="2"/>
</dbReference>
<evidence type="ECO:0000256" key="8">
    <source>
        <dbReference type="ARBA" id="ARBA00022771"/>
    </source>
</evidence>
<name>A0A075AQF9_ROZAC</name>
<evidence type="ECO:0000256" key="4">
    <source>
        <dbReference type="ARBA" id="ARBA00014611"/>
    </source>
</evidence>
<dbReference type="GO" id="GO:0006508">
    <property type="term" value="P:proteolysis"/>
    <property type="evidence" value="ECO:0007669"/>
    <property type="project" value="UniProtKB-KW"/>
</dbReference>
<evidence type="ECO:0000256" key="15">
    <source>
        <dbReference type="ARBA" id="ARBA00032096"/>
    </source>
</evidence>
<evidence type="ECO:0000256" key="2">
    <source>
        <dbReference type="ARBA" id="ARBA00009085"/>
    </source>
</evidence>
<evidence type="ECO:0000256" key="16">
    <source>
        <dbReference type="PIRSR" id="PIRSR016308-1"/>
    </source>
</evidence>
<evidence type="ECO:0000256" key="11">
    <source>
        <dbReference type="ARBA" id="ARBA00022807"/>
    </source>
</evidence>
<dbReference type="FunFam" id="3.30.40.10:FF:000396">
    <property type="entry name" value="Ubiquitin carboxyl-terminal hydrolase"/>
    <property type="match status" value="1"/>
</dbReference>
<keyword evidence="9" id="KW-0833">Ubl conjugation pathway</keyword>
<evidence type="ECO:0000313" key="22">
    <source>
        <dbReference type="EMBL" id="EPZ32395.1"/>
    </source>
</evidence>
<feature type="domain" description="USP" evidence="20">
    <location>
        <begin position="299"/>
        <end position="731"/>
    </location>
</feature>
<evidence type="ECO:0000256" key="12">
    <source>
        <dbReference type="ARBA" id="ARBA00022833"/>
    </source>
</evidence>
<dbReference type="InterPro" id="IPR038765">
    <property type="entry name" value="Papain-like_cys_pep_sf"/>
</dbReference>
<evidence type="ECO:0000256" key="1">
    <source>
        <dbReference type="ARBA" id="ARBA00000707"/>
    </source>
</evidence>
<evidence type="ECO:0000256" key="13">
    <source>
        <dbReference type="ARBA" id="ARBA00029877"/>
    </source>
</evidence>
<dbReference type="OMA" id="FVPCEHT"/>
<dbReference type="OrthoDB" id="361536at2759"/>
<dbReference type="PROSITE" id="PS00972">
    <property type="entry name" value="USP_1"/>
    <property type="match status" value="1"/>
</dbReference>
<sequence length="731" mass="82616">MTCLHIPSFVAPTTYSNVYKEECLLCFETPESLNGIDVCLTCLQSGCSGPETMNHTSLHHEKTGHKLYLNIKKIKLVEPPKKITKLVVDESLQEKYETKVKTWCVDCKCELGNCEQIEKAVNGIMNATSATQKQEIKSWEEVVEACEHTVCLEQNPTCSSGKQIISRLKVPKKCNECDMKENLWLCMTCGNVGCGRRQFDGSGGNNHGMEHFEKTGHPVSLKLGTITAEGEADIYCYKCNDMRLDPELESHLKLFGINVKTQQKTEKNMAEMQLDQNITFNMKTVDGEDYENVFGPGLTGIKNIGNSCYLASVVQSLFYLRPFQQEYYETAIEHHFNCREKPQNCFECQMGKIAMGLLSGNYSKPPLNLKDQLGISPTLFKSVISQNNREFASMRQQDAFEFYQFMINLVEQKSKIKGTSPHLPFQFNLTQRLECANCHKVKYSNVTSNSISLMIPQIENASIINCFEATVSPENVQMNCPSCSSNQFYKSTGFGSFPEILVIQMQRFVLNNWTPEKLDKKVTVPLNKFSLEQFRLNGPLENEVELPNQDSKPSLNEAALDQLMAMGFSRLRCEKALLATGNRDADSAMNWLFEHMEDPDIESPINNKLASVDVDQESVALIVSMGFTDTQATKALKETNMNVERAIDWLFSHPDCGESQSPTGGNEKSQDGEGNYKIVGFISHKGSSVHCGHYVCHLLVDDKWILFNDNRVVHDVNPPFENTYIYFLRRQ</sequence>
<evidence type="ECO:0000256" key="3">
    <source>
        <dbReference type="ARBA" id="ARBA00012759"/>
    </source>
</evidence>
<evidence type="ECO:0000259" key="21">
    <source>
        <dbReference type="PROSITE" id="PS50271"/>
    </source>
</evidence>
<dbReference type="FunFam" id="1.10.8.10:FF:000103">
    <property type="entry name" value="Ubiquitin carboxyl-terminal hydrolase"/>
    <property type="match status" value="1"/>
</dbReference>
<feature type="domain" description="UBP-type" evidence="21">
    <location>
        <begin position="153"/>
        <end position="259"/>
    </location>
</feature>
<evidence type="ECO:0000256" key="17">
    <source>
        <dbReference type="PIRSR" id="PIRSR016308-3"/>
    </source>
</evidence>
<feature type="domain" description="UBA" evidence="19">
    <location>
        <begin position="613"/>
        <end position="653"/>
    </location>
</feature>
<dbReference type="SUPFAM" id="SSF54001">
    <property type="entry name" value="Cysteine proteinases"/>
    <property type="match status" value="1"/>
</dbReference>